<sequence>MNGYRDAQGVADSHVGINFPQHRKPAFQPIQPQMRPPSMAAGVPTSTGVTGIPFLSFDLGTAPVSGYGPPSTGGILHNSGLFEEEAPLLEELGIDTSQIMRKTRSVLNPFRLKSDLHEDADLSGPFVIFMLFGLFQLLAGKLHFGVILGWLAVASIFIYFVFNMLAGSNGSLDLYRCLSIVGYCLLPMVIFSGISLFLPRSGLTIAVISCIAVIWCTRASTGLLVMVAPHAEEYRSLLAYSCGLLYTAFSLLVLF</sequence>
<evidence type="ECO:0000313" key="8">
    <source>
        <dbReference type="EMBL" id="KAH7445631.1"/>
    </source>
</evidence>
<feature type="transmembrane region" description="Helical" evidence="6">
    <location>
        <begin position="144"/>
        <end position="162"/>
    </location>
</feature>
<dbReference type="EMBL" id="CM035406">
    <property type="protein sequence ID" value="KAH7445631.1"/>
    <property type="molecule type" value="Genomic_DNA"/>
</dbReference>
<evidence type="ECO:0000259" key="7">
    <source>
        <dbReference type="Pfam" id="PF04893"/>
    </source>
</evidence>
<keyword evidence="4 6" id="KW-1133">Transmembrane helix</keyword>
<dbReference type="GO" id="GO:0005802">
    <property type="term" value="C:trans-Golgi network"/>
    <property type="evidence" value="ECO:0007669"/>
    <property type="project" value="TreeGrafter"/>
</dbReference>
<reference evidence="8" key="1">
    <citation type="submission" date="2021-08" db="EMBL/GenBank/DDBJ databases">
        <title>WGS assembly of Ceratopteris richardii.</title>
        <authorList>
            <person name="Marchant D.B."/>
            <person name="Chen G."/>
            <person name="Jenkins J."/>
            <person name="Shu S."/>
            <person name="Leebens-Mack J."/>
            <person name="Grimwood J."/>
            <person name="Schmutz J."/>
            <person name="Soltis P."/>
            <person name="Soltis D."/>
            <person name="Chen Z.-H."/>
        </authorList>
    </citation>
    <scope>NUCLEOTIDE SEQUENCE</scope>
    <source>
        <strain evidence="8">Whitten #5841</strain>
        <tissue evidence="8">Leaf</tissue>
    </source>
</reference>
<evidence type="ECO:0000256" key="6">
    <source>
        <dbReference type="RuleBase" id="RU361264"/>
    </source>
</evidence>
<evidence type="ECO:0000313" key="9">
    <source>
        <dbReference type="Proteomes" id="UP000825935"/>
    </source>
</evidence>
<dbReference type="AlphaFoldDB" id="A0A8T2VAW4"/>
<dbReference type="OrthoDB" id="440385at2759"/>
<evidence type="ECO:0000256" key="2">
    <source>
        <dbReference type="ARBA" id="ARBA00010596"/>
    </source>
</evidence>
<dbReference type="Pfam" id="PF04893">
    <property type="entry name" value="Yip1"/>
    <property type="match status" value="1"/>
</dbReference>
<evidence type="ECO:0000256" key="3">
    <source>
        <dbReference type="ARBA" id="ARBA00022692"/>
    </source>
</evidence>
<dbReference type="Proteomes" id="UP000825935">
    <property type="component" value="Chromosome 1"/>
</dbReference>
<organism evidence="8 9">
    <name type="scientific">Ceratopteris richardii</name>
    <name type="common">Triangle waterfern</name>
    <dbReference type="NCBI Taxonomy" id="49495"/>
    <lineage>
        <taxon>Eukaryota</taxon>
        <taxon>Viridiplantae</taxon>
        <taxon>Streptophyta</taxon>
        <taxon>Embryophyta</taxon>
        <taxon>Tracheophyta</taxon>
        <taxon>Polypodiopsida</taxon>
        <taxon>Polypodiidae</taxon>
        <taxon>Polypodiales</taxon>
        <taxon>Pteridineae</taxon>
        <taxon>Pteridaceae</taxon>
        <taxon>Parkerioideae</taxon>
        <taxon>Ceratopteris</taxon>
    </lineage>
</organism>
<keyword evidence="3 6" id="KW-0812">Transmembrane</keyword>
<feature type="transmembrane region" description="Helical" evidence="6">
    <location>
        <begin position="120"/>
        <end position="138"/>
    </location>
</feature>
<evidence type="ECO:0000256" key="5">
    <source>
        <dbReference type="ARBA" id="ARBA00023136"/>
    </source>
</evidence>
<comment type="subcellular location">
    <subcellularLocation>
        <location evidence="6">Golgi apparatus membrane</location>
        <topology evidence="6">Multi-pass membrane protein</topology>
    </subcellularLocation>
    <subcellularLocation>
        <location evidence="1">Membrane</location>
        <topology evidence="1">Multi-pass membrane protein</topology>
    </subcellularLocation>
</comment>
<dbReference type="GO" id="GO:0006888">
    <property type="term" value="P:endoplasmic reticulum to Golgi vesicle-mediated transport"/>
    <property type="evidence" value="ECO:0007669"/>
    <property type="project" value="InterPro"/>
</dbReference>
<evidence type="ECO:0000256" key="4">
    <source>
        <dbReference type="ARBA" id="ARBA00022989"/>
    </source>
</evidence>
<keyword evidence="9" id="KW-1185">Reference proteome</keyword>
<feature type="transmembrane region" description="Helical" evidence="6">
    <location>
        <begin position="237"/>
        <end position="254"/>
    </location>
</feature>
<comment type="caution">
    <text evidence="8">The sequence shown here is derived from an EMBL/GenBank/DDBJ whole genome shotgun (WGS) entry which is preliminary data.</text>
</comment>
<dbReference type="GO" id="GO:0000139">
    <property type="term" value="C:Golgi membrane"/>
    <property type="evidence" value="ECO:0007669"/>
    <property type="project" value="UniProtKB-SubCell"/>
</dbReference>
<dbReference type="InterPro" id="IPR006977">
    <property type="entry name" value="Yip1_dom"/>
</dbReference>
<gene>
    <name evidence="8" type="ORF">KP509_01G018700</name>
</gene>
<dbReference type="PANTHER" id="PTHR21236:SF2">
    <property type="entry name" value="PROTEIN YIPF"/>
    <property type="match status" value="1"/>
</dbReference>
<keyword evidence="5 6" id="KW-0472">Membrane</keyword>
<protein>
    <recommendedName>
        <fullName evidence="6">Protein YIP</fullName>
    </recommendedName>
</protein>
<comment type="similarity">
    <text evidence="2 6">Belongs to the YIP1 family.</text>
</comment>
<feature type="domain" description="Yip1" evidence="7">
    <location>
        <begin position="123"/>
        <end position="253"/>
    </location>
</feature>
<dbReference type="InterPro" id="IPR045231">
    <property type="entry name" value="Yip1/4-like"/>
</dbReference>
<feature type="transmembrane region" description="Helical" evidence="6">
    <location>
        <begin position="203"/>
        <end position="225"/>
    </location>
</feature>
<proteinExistence type="inferred from homology"/>
<dbReference type="OMA" id="HIRAKSM"/>
<evidence type="ECO:0000256" key="1">
    <source>
        <dbReference type="ARBA" id="ARBA00004141"/>
    </source>
</evidence>
<accession>A0A8T2VAW4</accession>
<dbReference type="PANTHER" id="PTHR21236">
    <property type="entry name" value="GOLGI MEMBRANE PROTEIN YIP1"/>
    <property type="match status" value="1"/>
</dbReference>
<name>A0A8T2VAW4_CERRI</name>
<dbReference type="GO" id="GO:0048280">
    <property type="term" value="P:vesicle fusion with Golgi apparatus"/>
    <property type="evidence" value="ECO:0007669"/>
    <property type="project" value="TreeGrafter"/>
</dbReference>
<feature type="transmembrane region" description="Helical" evidence="6">
    <location>
        <begin position="174"/>
        <end position="197"/>
    </location>
</feature>